<dbReference type="PATRIC" id="fig|1420013.3.peg.4624"/>
<dbReference type="KEGG" id="kps:KPNJ2_04927"/>
<dbReference type="HOGENOM" id="CLU_169573_0_0_6"/>
<name>W8UPC0_KLEPN</name>
<dbReference type="PANTHER" id="PTHR38781">
    <property type="entry name" value="ANTITOXIN DINJ-RELATED"/>
    <property type="match status" value="1"/>
</dbReference>
<evidence type="ECO:0000256" key="1">
    <source>
        <dbReference type="ARBA" id="ARBA00010562"/>
    </source>
</evidence>
<keyword evidence="2" id="KW-1277">Toxin-antitoxin system</keyword>
<reference evidence="3" key="2">
    <citation type="submission" date="2014-03" db="EMBL/GenBank/DDBJ databases">
        <authorList>
            <person name="DeLeo F.R."/>
            <person name="Chen L."/>
            <person name="Porcella S.F."/>
            <person name="Martens C.A."/>
            <person name="Kobayashi S.D."/>
            <person name="Porter A.R."/>
            <person name="Chavda K.D."/>
            <person name="Jacob M."/>
            <person name="Mathema B."/>
            <person name="Olsen R.J."/>
            <person name="Musser J.M."/>
            <person name="Bonomo R."/>
            <person name="Kreiswirth B.N."/>
        </authorList>
    </citation>
    <scope>NUCLEOTIDE SEQUENCE</scope>
    <source>
        <strain evidence="3">30684/NJST258_2</strain>
    </source>
</reference>
<dbReference type="EMBL" id="CP006918">
    <property type="protein sequence ID" value="AHM81699.1"/>
    <property type="molecule type" value="Genomic_DNA"/>
</dbReference>
<dbReference type="Pfam" id="PF04221">
    <property type="entry name" value="RelB"/>
    <property type="match status" value="1"/>
</dbReference>
<comment type="similarity">
    <text evidence="1">Belongs to the RelB/DinJ antitoxin family.</text>
</comment>
<protein>
    <submittedName>
        <fullName evidence="3">RelB protein</fullName>
    </submittedName>
</protein>
<organism evidence="3">
    <name type="scientific">Klebsiella pneumoniae 30684/NJST258_2</name>
    <dbReference type="NCBI Taxonomy" id="1420013"/>
    <lineage>
        <taxon>Bacteria</taxon>
        <taxon>Pseudomonadati</taxon>
        <taxon>Pseudomonadota</taxon>
        <taxon>Gammaproteobacteria</taxon>
        <taxon>Enterobacterales</taxon>
        <taxon>Enterobacteriaceae</taxon>
        <taxon>Klebsiella/Raoultella group</taxon>
        <taxon>Klebsiella</taxon>
        <taxon>Klebsiella pneumoniae complex</taxon>
    </lineage>
</organism>
<dbReference type="InterPro" id="IPR013321">
    <property type="entry name" value="Arc_rbn_hlx_hlx"/>
</dbReference>
<dbReference type="Gene3D" id="1.10.1220.10">
    <property type="entry name" value="Met repressor-like"/>
    <property type="match status" value="1"/>
</dbReference>
<dbReference type="GO" id="GO:0043565">
    <property type="term" value="F:sequence-specific DNA binding"/>
    <property type="evidence" value="ECO:0007669"/>
    <property type="project" value="UniProtKB-ARBA"/>
</dbReference>
<dbReference type="NCBIfam" id="NF008412">
    <property type="entry name" value="PRK11235.1"/>
    <property type="match status" value="1"/>
</dbReference>
<evidence type="ECO:0000256" key="2">
    <source>
        <dbReference type="ARBA" id="ARBA00022649"/>
    </source>
</evidence>
<dbReference type="GO" id="GO:0006351">
    <property type="term" value="P:DNA-templated transcription"/>
    <property type="evidence" value="ECO:0007669"/>
    <property type="project" value="TreeGrafter"/>
</dbReference>
<sequence length="92" mass="10356">MLHYKIPLSGGIMATLNVRLDDKLKKEAYAVLEKLDMTPTEAVRLLFQYIAENGRMPVKSMTISDGEAALLRTVRERLENPRPGVKVSLDDL</sequence>
<dbReference type="Proteomes" id="UP000019586">
    <property type="component" value="Chromosome"/>
</dbReference>
<accession>W8UPC0</accession>
<evidence type="ECO:0000313" key="3">
    <source>
        <dbReference type="EMBL" id="AHM81699.1"/>
    </source>
</evidence>
<gene>
    <name evidence="3" type="ORF">KPNJ2_04927</name>
</gene>
<proteinExistence type="inferred from homology"/>
<dbReference type="GO" id="GO:0006355">
    <property type="term" value="P:regulation of DNA-templated transcription"/>
    <property type="evidence" value="ECO:0007669"/>
    <property type="project" value="InterPro"/>
</dbReference>
<dbReference type="AlphaFoldDB" id="W8UPC0"/>
<dbReference type="PANTHER" id="PTHR38781:SF1">
    <property type="entry name" value="ANTITOXIN DINJ-RELATED"/>
    <property type="match status" value="1"/>
</dbReference>
<reference evidence="3" key="1">
    <citation type="journal article" date="2014" name="Proc. Natl. Acad. Sci. U.S.A.">
        <title>Molecular dissection of the evolution of carbapenem-resistant multilocus sequence type 258 Klebsiella pneumoniae.</title>
        <authorList>
            <person name="Deleo F.R."/>
            <person name="Chen L."/>
            <person name="Porcella S.F."/>
            <person name="Martens C.A."/>
            <person name="Kobayashi S.D."/>
            <person name="Porter A.R."/>
            <person name="Chavda K.D."/>
            <person name="Jacobs M.R."/>
            <person name="Mathema B."/>
            <person name="Olsen R.J."/>
            <person name="Bonomo R.A."/>
            <person name="Musser J.M."/>
            <person name="Kreiswirth B.N."/>
        </authorList>
    </citation>
    <scope>NUCLEOTIDE SEQUENCE [LARGE SCALE GENOMIC DNA]</scope>
    <source>
        <strain evidence="3">30684/NJST258_2</strain>
    </source>
</reference>
<dbReference type="InterPro" id="IPR007337">
    <property type="entry name" value="RelB/DinJ"/>
</dbReference>
<dbReference type="NCBIfam" id="TIGR02384">
    <property type="entry name" value="RelB_DinJ"/>
    <property type="match status" value="1"/>
</dbReference>